<evidence type="ECO:0000256" key="5">
    <source>
        <dbReference type="ARBA" id="ARBA00023098"/>
    </source>
</evidence>
<dbReference type="CDD" id="cd02892">
    <property type="entry name" value="SQCY_1"/>
    <property type="match status" value="1"/>
</dbReference>
<feature type="domain" description="Squalene cyclase C-terminal" evidence="8">
    <location>
        <begin position="374"/>
        <end position="702"/>
    </location>
</feature>
<dbReference type="FunCoup" id="A0A1J7JA71">
    <property type="interactions" value="117"/>
</dbReference>
<protein>
    <recommendedName>
        <fullName evidence="7">Terpene cyclase/mutase family member</fullName>
        <ecNumber evidence="7">5.4.99.-</ecNumber>
    </recommendedName>
</protein>
<dbReference type="InterPro" id="IPR032697">
    <property type="entry name" value="SQ_cyclase_N"/>
</dbReference>
<keyword evidence="5" id="KW-0443">Lipid metabolism</keyword>
<evidence type="ECO:0000313" key="10">
    <source>
        <dbReference type="EMBL" id="OIW30177.1"/>
    </source>
</evidence>
<keyword evidence="3" id="KW-0677">Repeat</keyword>
<dbReference type="Pfam" id="PF13243">
    <property type="entry name" value="SQHop_cyclase_C"/>
    <property type="match status" value="1"/>
</dbReference>
<dbReference type="GO" id="GO:0000250">
    <property type="term" value="F:lanosterol synthase activity"/>
    <property type="evidence" value="ECO:0007669"/>
    <property type="project" value="TreeGrafter"/>
</dbReference>
<keyword evidence="11" id="KW-1185">Reference proteome</keyword>
<gene>
    <name evidence="10" type="ORF">CONLIGDRAFT_616539</name>
</gene>
<name>A0A1J7JA71_9PEZI</name>
<evidence type="ECO:0000259" key="8">
    <source>
        <dbReference type="Pfam" id="PF13243"/>
    </source>
</evidence>
<dbReference type="GO" id="GO:0006696">
    <property type="term" value="P:ergosterol biosynthetic process"/>
    <property type="evidence" value="ECO:0007669"/>
    <property type="project" value="TreeGrafter"/>
</dbReference>
<dbReference type="PANTHER" id="PTHR11764">
    <property type="entry name" value="TERPENE CYCLASE/MUTASE FAMILY MEMBER"/>
    <property type="match status" value="1"/>
</dbReference>
<keyword evidence="4" id="KW-0752">Steroid biosynthesis</keyword>
<dbReference type="SUPFAM" id="SSF48239">
    <property type="entry name" value="Terpenoid cyclases/Protein prenyltransferases"/>
    <property type="match status" value="2"/>
</dbReference>
<keyword evidence="2" id="KW-0444">Lipid biosynthesis</keyword>
<dbReference type="SFLD" id="SFLDG01016">
    <property type="entry name" value="Prenyltransferase_Like_2"/>
    <property type="match status" value="1"/>
</dbReference>
<dbReference type="Proteomes" id="UP000182658">
    <property type="component" value="Unassembled WGS sequence"/>
</dbReference>
<evidence type="ECO:0000256" key="7">
    <source>
        <dbReference type="RuleBase" id="RU362003"/>
    </source>
</evidence>
<evidence type="ECO:0000256" key="4">
    <source>
        <dbReference type="ARBA" id="ARBA00022955"/>
    </source>
</evidence>
<dbReference type="Pfam" id="PF13249">
    <property type="entry name" value="SQHop_cyclase_N"/>
    <property type="match status" value="1"/>
</dbReference>
<dbReference type="PANTHER" id="PTHR11764:SF20">
    <property type="entry name" value="LANOSTEROL SYNTHASE"/>
    <property type="match status" value="1"/>
</dbReference>
<evidence type="ECO:0000256" key="6">
    <source>
        <dbReference type="ARBA" id="ARBA00023235"/>
    </source>
</evidence>
<dbReference type="PROSITE" id="PS01074">
    <property type="entry name" value="TERPENE_SYNTHASES"/>
    <property type="match status" value="1"/>
</dbReference>
<evidence type="ECO:0000256" key="2">
    <source>
        <dbReference type="ARBA" id="ARBA00022516"/>
    </source>
</evidence>
<dbReference type="InterPro" id="IPR008930">
    <property type="entry name" value="Terpenoid_cyclase/PrenylTrfase"/>
</dbReference>
<dbReference type="STRING" id="1408157.A0A1J7JA71"/>
<dbReference type="AlphaFoldDB" id="A0A1J7JA71"/>
<dbReference type="InterPro" id="IPR018333">
    <property type="entry name" value="Squalene_cyclase"/>
</dbReference>
<evidence type="ECO:0000256" key="1">
    <source>
        <dbReference type="ARBA" id="ARBA00009755"/>
    </source>
</evidence>
<sequence>MSGTPTTDLKRWRLSSQNGDHRWRYLSQSESEKQGQTTAERYLLGLPVGPLGDGRAPQSFDAAANKGFHFFTQLQLDEGHWACDYGGPSFLLPGLIFAMFITDTPIPEEWKIEMIRYLAHYANEDGGWGLHLEGESTVFATGLYYVMLRVLGMTSSDPLAMKARKCLLALGGATGMPQWGKMWLACLNLYDWDGVNCVPAELWLLPAWLPFHPSRWWVQCRVVYLPTSYLWSNRCTASLTPLLNEIREEIYTVPFMAVNFRQYRNYTAPSDAIRPISTWLLVMFALLSFCCKWLRPRWILDRANLKVYELMRREEDNTDYNCLAPVNKAFHMVAALFQDGPDSKRLQLHREKVDVYIWLGPHGMTCNGTNGVQVWDTAFAVQAAVEAGLAGDVHFRSSLERAHGFLDRSQLRDNLTDPFRQPRKGGWPFSTKANGYIVSDCAAESLKAVMMLQKECSYSQLIDDSRLKDCVDTLLLMQNSDGGFASYEKIRGSRYLELLNPAEIFDQIMVEHSYPECTTAVLTALALFRRHYPDYRPRDIDRTARKASQFIRNTQRQDGSWYGSWGVCFTYAMSFALQSLEAIGEQYESSISVRRACEFLLSKQMEDGGWGEHYSSCVERRYIHHTKSQVVNTAWAVLALMHAGYPDPIPIERGLELIASRQQPNGDWLQEGVEGVFNQTCMIGYPNYKLYFPVMALGAYRRMYVPKLKMR</sequence>
<proteinExistence type="inferred from homology"/>
<dbReference type="EMBL" id="KV875097">
    <property type="protein sequence ID" value="OIW30177.1"/>
    <property type="molecule type" value="Genomic_DNA"/>
</dbReference>
<dbReference type="GO" id="GO:0005811">
    <property type="term" value="C:lipid droplet"/>
    <property type="evidence" value="ECO:0007669"/>
    <property type="project" value="InterPro"/>
</dbReference>
<dbReference type="FunFam" id="1.50.10.20:FF:000003">
    <property type="entry name" value="Terpene cyclase/mutase family member"/>
    <property type="match status" value="1"/>
</dbReference>
<dbReference type="NCBIfam" id="TIGR01787">
    <property type="entry name" value="squalene_cyclas"/>
    <property type="match status" value="1"/>
</dbReference>
<evidence type="ECO:0000259" key="9">
    <source>
        <dbReference type="Pfam" id="PF13249"/>
    </source>
</evidence>
<dbReference type="FunFam" id="1.50.10.20:FF:000002">
    <property type="entry name" value="Terpene cyclase/mutase family member"/>
    <property type="match status" value="1"/>
</dbReference>
<reference evidence="10 11" key="1">
    <citation type="submission" date="2016-10" db="EMBL/GenBank/DDBJ databases">
        <title>Draft genome sequence of Coniochaeta ligniaria NRRL30616, a lignocellulolytic fungus for bioabatement of inhibitors in plant biomass hydrolysates.</title>
        <authorList>
            <consortium name="DOE Joint Genome Institute"/>
            <person name="Jimenez D.J."/>
            <person name="Hector R.E."/>
            <person name="Riley R."/>
            <person name="Sun H."/>
            <person name="Grigoriev I.V."/>
            <person name="Van Elsas J.D."/>
            <person name="Nichols N.N."/>
        </authorList>
    </citation>
    <scope>NUCLEOTIDE SEQUENCE [LARGE SCALE GENOMIC DNA]</scope>
    <source>
        <strain evidence="10 11">NRRL 30616</strain>
    </source>
</reference>
<dbReference type="EC" id="5.4.99.-" evidence="7"/>
<feature type="domain" description="Squalene cyclase N-terminal" evidence="9">
    <location>
        <begin position="70"/>
        <end position="327"/>
    </location>
</feature>
<dbReference type="InterPro" id="IPR002365">
    <property type="entry name" value="Terpene_synthase_CS"/>
</dbReference>
<dbReference type="Gene3D" id="6.20.120.20">
    <property type="match status" value="1"/>
</dbReference>
<organism evidence="10 11">
    <name type="scientific">Coniochaeta ligniaria NRRL 30616</name>
    <dbReference type="NCBI Taxonomy" id="1408157"/>
    <lineage>
        <taxon>Eukaryota</taxon>
        <taxon>Fungi</taxon>
        <taxon>Dikarya</taxon>
        <taxon>Ascomycota</taxon>
        <taxon>Pezizomycotina</taxon>
        <taxon>Sordariomycetes</taxon>
        <taxon>Sordariomycetidae</taxon>
        <taxon>Coniochaetales</taxon>
        <taxon>Coniochaetaceae</taxon>
        <taxon>Coniochaeta</taxon>
    </lineage>
</organism>
<comment type="similarity">
    <text evidence="1 7">Belongs to the terpene cyclase/mutase family.</text>
</comment>
<dbReference type="InterPro" id="IPR032696">
    <property type="entry name" value="SQ_cyclase_C"/>
</dbReference>
<evidence type="ECO:0000256" key="3">
    <source>
        <dbReference type="ARBA" id="ARBA00022737"/>
    </source>
</evidence>
<dbReference type="Gene3D" id="1.50.10.20">
    <property type="match status" value="2"/>
</dbReference>
<dbReference type="OrthoDB" id="21502at2759"/>
<dbReference type="InParanoid" id="A0A1J7JA71"/>
<accession>A0A1J7JA71</accession>
<evidence type="ECO:0000313" key="11">
    <source>
        <dbReference type="Proteomes" id="UP000182658"/>
    </source>
</evidence>
<dbReference type="GO" id="GO:0016104">
    <property type="term" value="P:triterpenoid biosynthetic process"/>
    <property type="evidence" value="ECO:0007669"/>
    <property type="project" value="InterPro"/>
</dbReference>
<keyword evidence="6 7" id="KW-0413">Isomerase</keyword>